<feature type="non-terminal residue" evidence="1">
    <location>
        <position position="34"/>
    </location>
</feature>
<reference evidence="1" key="1">
    <citation type="journal article" date="2014" name="Front. Microbiol.">
        <title>High frequency of phylogenetically diverse reductive dehalogenase-homologous genes in deep subseafloor sedimentary metagenomes.</title>
        <authorList>
            <person name="Kawai M."/>
            <person name="Futagami T."/>
            <person name="Toyoda A."/>
            <person name="Takaki Y."/>
            <person name="Nishi S."/>
            <person name="Hori S."/>
            <person name="Arai W."/>
            <person name="Tsubouchi T."/>
            <person name="Morono Y."/>
            <person name="Uchiyama I."/>
            <person name="Ito T."/>
            <person name="Fujiyama A."/>
            <person name="Inagaki F."/>
            <person name="Takami H."/>
        </authorList>
    </citation>
    <scope>NUCLEOTIDE SEQUENCE</scope>
    <source>
        <strain evidence="1">Expedition CK06-06</strain>
    </source>
</reference>
<proteinExistence type="predicted"/>
<comment type="caution">
    <text evidence="1">The sequence shown here is derived from an EMBL/GenBank/DDBJ whole genome shotgun (WGS) entry which is preliminary data.</text>
</comment>
<sequence>LKIVEALPGKKAVLGVTYKPGTDITEESQAAEIA</sequence>
<organism evidence="1">
    <name type="scientific">marine sediment metagenome</name>
    <dbReference type="NCBI Taxonomy" id="412755"/>
    <lineage>
        <taxon>unclassified sequences</taxon>
        <taxon>metagenomes</taxon>
        <taxon>ecological metagenomes</taxon>
    </lineage>
</organism>
<dbReference type="AlphaFoldDB" id="X1IR38"/>
<accession>X1IR38</accession>
<name>X1IR38_9ZZZZ</name>
<dbReference type="EMBL" id="BARU01016279">
    <property type="protein sequence ID" value="GAH59988.1"/>
    <property type="molecule type" value="Genomic_DNA"/>
</dbReference>
<evidence type="ECO:0000313" key="1">
    <source>
        <dbReference type="EMBL" id="GAH59988.1"/>
    </source>
</evidence>
<protein>
    <submittedName>
        <fullName evidence="1">Uncharacterized protein</fullName>
    </submittedName>
</protein>
<feature type="non-terminal residue" evidence="1">
    <location>
        <position position="1"/>
    </location>
</feature>
<gene>
    <name evidence="1" type="ORF">S03H2_27279</name>
</gene>